<dbReference type="PANTHER" id="PTHR46470">
    <property type="entry name" value="N-ACYLNEURAMINATE-9-PHOSPHATASE"/>
    <property type="match status" value="1"/>
</dbReference>
<dbReference type="InterPro" id="IPR023214">
    <property type="entry name" value="HAD_sf"/>
</dbReference>
<organism evidence="3 4">
    <name type="scientific">Litorilituus sediminis</name>
    <dbReference type="NCBI Taxonomy" id="718192"/>
    <lineage>
        <taxon>Bacteria</taxon>
        <taxon>Pseudomonadati</taxon>
        <taxon>Pseudomonadota</taxon>
        <taxon>Gammaproteobacteria</taxon>
        <taxon>Alteromonadales</taxon>
        <taxon>Colwelliaceae</taxon>
        <taxon>Litorilituus</taxon>
    </lineage>
</organism>
<protein>
    <submittedName>
        <fullName evidence="3">HAD family hydrolase</fullName>
    </submittedName>
</protein>
<evidence type="ECO:0000256" key="2">
    <source>
        <dbReference type="ARBA" id="ARBA00022842"/>
    </source>
</evidence>
<dbReference type="Gene3D" id="3.40.50.1000">
    <property type="entry name" value="HAD superfamily/HAD-like"/>
    <property type="match status" value="1"/>
</dbReference>
<dbReference type="SUPFAM" id="SSF56784">
    <property type="entry name" value="HAD-like"/>
    <property type="match status" value="1"/>
</dbReference>
<dbReference type="EMBL" id="CP034759">
    <property type="protein sequence ID" value="QBG36210.1"/>
    <property type="molecule type" value="Genomic_DNA"/>
</dbReference>
<dbReference type="SFLD" id="SFLDG01129">
    <property type="entry name" value="C1.5:_HAD__Beta-PGM__Phosphata"/>
    <property type="match status" value="1"/>
</dbReference>
<accession>A0A4V0ZG64</accession>
<evidence type="ECO:0000313" key="3">
    <source>
        <dbReference type="EMBL" id="QBG36210.1"/>
    </source>
</evidence>
<evidence type="ECO:0000256" key="1">
    <source>
        <dbReference type="ARBA" id="ARBA00022801"/>
    </source>
</evidence>
<reference evidence="3 4" key="1">
    <citation type="submission" date="2018-12" db="EMBL/GenBank/DDBJ databases">
        <title>Complete genome of Litorilituus sediminis.</title>
        <authorList>
            <person name="Liu A."/>
            <person name="Rong J."/>
        </authorList>
    </citation>
    <scope>NUCLEOTIDE SEQUENCE [LARGE SCALE GENOMIC DNA]</scope>
    <source>
        <strain evidence="3 4">JCM 17549</strain>
    </source>
</reference>
<keyword evidence="1 3" id="KW-0378">Hydrolase</keyword>
<dbReference type="PANTHER" id="PTHR46470:SF4">
    <property type="entry name" value="5-AMINO-6-(5-PHOSPHO-D-RIBITYLAMINO)URACIL PHOSPHATASE YIGB"/>
    <property type="match status" value="1"/>
</dbReference>
<name>A0A4V0ZG64_9GAMM</name>
<dbReference type="InterPro" id="IPR036412">
    <property type="entry name" value="HAD-like_sf"/>
</dbReference>
<keyword evidence="4" id="KW-1185">Reference proteome</keyword>
<dbReference type="GO" id="GO:0009231">
    <property type="term" value="P:riboflavin biosynthetic process"/>
    <property type="evidence" value="ECO:0007669"/>
    <property type="project" value="TreeGrafter"/>
</dbReference>
<evidence type="ECO:0000313" key="4">
    <source>
        <dbReference type="Proteomes" id="UP000290244"/>
    </source>
</evidence>
<dbReference type="GO" id="GO:0016787">
    <property type="term" value="F:hydrolase activity"/>
    <property type="evidence" value="ECO:0007669"/>
    <property type="project" value="UniProtKB-KW"/>
</dbReference>
<dbReference type="Proteomes" id="UP000290244">
    <property type="component" value="Chromosome"/>
</dbReference>
<dbReference type="InterPro" id="IPR051400">
    <property type="entry name" value="HAD-like_hydrolase"/>
</dbReference>
<proteinExistence type="predicted"/>
<keyword evidence="2" id="KW-0460">Magnesium</keyword>
<dbReference type="KEGG" id="lsd:EMK97_11035"/>
<dbReference type="RefSeq" id="WP_130602144.1">
    <property type="nucleotide sequence ID" value="NZ_CP034759.1"/>
</dbReference>
<sequence>MKFYRRLSPIKAISFDLDDTLYSNGPVMAAIEQKMIAYFAKLLPEYSQVFDAAFWFAFKKQAIKQQSDLAHDVVIVRYESYRLGLLALGKSDVFAKAQAKAALDYFIELRSDFSLPEQSMQLLECLSKRYPLAAISNGNVDTNTLGIAKYFQQIYHAGYQQRQGVEVVESSLLKHKPAQDMFAVVCQNLAIAPHELLHVGDCGNADIFGALSAGCQTAYLPQYGVGKALKQLPHIELACLSDLTRLV</sequence>
<dbReference type="Pfam" id="PF00702">
    <property type="entry name" value="Hydrolase"/>
    <property type="match status" value="1"/>
</dbReference>
<dbReference type="SFLD" id="SFLDS00003">
    <property type="entry name" value="Haloacid_Dehalogenase"/>
    <property type="match status" value="1"/>
</dbReference>
<gene>
    <name evidence="3" type="ORF">EMK97_11035</name>
</gene>
<dbReference type="Gene3D" id="1.20.120.1600">
    <property type="match status" value="1"/>
</dbReference>
<dbReference type="OrthoDB" id="367448at2"/>
<dbReference type="AlphaFoldDB" id="A0A4V0ZG64"/>